<sequence>MSALEKRIERLEQVHGAVKSPTSVVQFVSPTLGLVGLRCGDFTIDRLDDETEVQFLVRSRRELAHVGP</sequence>
<dbReference type="RefSeq" id="WP_382255540.1">
    <property type="nucleotide sequence ID" value="NZ_JBHTBX010000004.1"/>
</dbReference>
<reference evidence="2" key="1">
    <citation type="journal article" date="2019" name="Int. J. Syst. Evol. Microbiol.">
        <title>The Global Catalogue of Microorganisms (GCM) 10K type strain sequencing project: providing services to taxonomists for standard genome sequencing and annotation.</title>
        <authorList>
            <consortium name="The Broad Institute Genomics Platform"/>
            <consortium name="The Broad Institute Genome Sequencing Center for Infectious Disease"/>
            <person name="Wu L."/>
            <person name="Ma J."/>
        </authorList>
    </citation>
    <scope>NUCLEOTIDE SEQUENCE [LARGE SCALE GENOMIC DNA]</scope>
    <source>
        <strain evidence="2">CCUG 54518</strain>
    </source>
</reference>
<evidence type="ECO:0000313" key="2">
    <source>
        <dbReference type="Proteomes" id="UP001596495"/>
    </source>
</evidence>
<accession>A0ABW2R8C2</accession>
<dbReference type="EMBL" id="JBHTBX010000004">
    <property type="protein sequence ID" value="MFC7434321.1"/>
    <property type="molecule type" value="Genomic_DNA"/>
</dbReference>
<dbReference type="Proteomes" id="UP001596495">
    <property type="component" value="Unassembled WGS sequence"/>
</dbReference>
<organism evidence="1 2">
    <name type="scientific">Hydrogenophaga bisanensis</name>
    <dbReference type="NCBI Taxonomy" id="439611"/>
    <lineage>
        <taxon>Bacteria</taxon>
        <taxon>Pseudomonadati</taxon>
        <taxon>Pseudomonadota</taxon>
        <taxon>Betaproteobacteria</taxon>
        <taxon>Burkholderiales</taxon>
        <taxon>Comamonadaceae</taxon>
        <taxon>Hydrogenophaga</taxon>
    </lineage>
</organism>
<evidence type="ECO:0000313" key="1">
    <source>
        <dbReference type="EMBL" id="MFC7434321.1"/>
    </source>
</evidence>
<gene>
    <name evidence="1" type="ORF">ACFQNJ_07335</name>
</gene>
<comment type="caution">
    <text evidence="1">The sequence shown here is derived from an EMBL/GenBank/DDBJ whole genome shotgun (WGS) entry which is preliminary data.</text>
</comment>
<protein>
    <submittedName>
        <fullName evidence="1">Uncharacterized protein</fullName>
    </submittedName>
</protein>
<proteinExistence type="predicted"/>
<name>A0ABW2R8C2_9BURK</name>
<keyword evidence="2" id="KW-1185">Reference proteome</keyword>